<gene>
    <name evidence="11" type="ORF">QJS10_CPA05g00629</name>
</gene>
<evidence type="ECO:0000313" key="12">
    <source>
        <dbReference type="Proteomes" id="UP001180020"/>
    </source>
</evidence>
<sequence>MAFQTRIPILAVAFVLLSVATIGALAQDGPSAAPAPGVDCMDALVNLSSCLTYVEQGSNLTRPDKECCPGLAGLVANTPQCLCQLLSSGETFGVQIDRTKALALPTACRVNTPPISLCSLFGYPVPSPQMSPAMSPSSAGAAPVGSSPSVGPGGGMATTASPPKSNHGVTRFKFSAVNLLICLCTFAIAAIF</sequence>
<feature type="domain" description="Bifunctional inhibitor/plant lipid transfer protein/seed storage helical" evidence="10">
    <location>
        <begin position="40"/>
        <end position="118"/>
    </location>
</feature>
<reference evidence="11" key="1">
    <citation type="journal article" date="2023" name="Nat. Commun.">
        <title>Diploid and tetraploid genomes of Acorus and the evolution of monocots.</title>
        <authorList>
            <person name="Ma L."/>
            <person name="Liu K.W."/>
            <person name="Li Z."/>
            <person name="Hsiao Y.Y."/>
            <person name="Qi Y."/>
            <person name="Fu T."/>
            <person name="Tang G.D."/>
            <person name="Zhang D."/>
            <person name="Sun W.H."/>
            <person name="Liu D.K."/>
            <person name="Li Y."/>
            <person name="Chen G.Z."/>
            <person name="Liu X.D."/>
            <person name="Liao X.Y."/>
            <person name="Jiang Y.T."/>
            <person name="Yu X."/>
            <person name="Hao Y."/>
            <person name="Huang J."/>
            <person name="Zhao X.W."/>
            <person name="Ke S."/>
            <person name="Chen Y.Y."/>
            <person name="Wu W.L."/>
            <person name="Hsu J.L."/>
            <person name="Lin Y.F."/>
            <person name="Huang M.D."/>
            <person name="Li C.Y."/>
            <person name="Huang L."/>
            <person name="Wang Z.W."/>
            <person name="Zhao X."/>
            <person name="Zhong W.Y."/>
            <person name="Peng D.H."/>
            <person name="Ahmad S."/>
            <person name="Lan S."/>
            <person name="Zhang J.S."/>
            <person name="Tsai W.C."/>
            <person name="Van de Peer Y."/>
            <person name="Liu Z.J."/>
        </authorList>
    </citation>
    <scope>NUCLEOTIDE SEQUENCE</scope>
    <source>
        <strain evidence="11">CP</strain>
    </source>
</reference>
<evidence type="ECO:0000256" key="2">
    <source>
        <dbReference type="ARBA" id="ARBA00009748"/>
    </source>
</evidence>
<feature type="signal peptide" evidence="9">
    <location>
        <begin position="1"/>
        <end position="26"/>
    </location>
</feature>
<dbReference type="AlphaFoldDB" id="A0AAV9ER22"/>
<evidence type="ECO:0000259" key="10">
    <source>
        <dbReference type="SMART" id="SM00499"/>
    </source>
</evidence>
<dbReference type="Proteomes" id="UP001180020">
    <property type="component" value="Unassembled WGS sequence"/>
</dbReference>
<dbReference type="EMBL" id="JAUJYO010000005">
    <property type="protein sequence ID" value="KAK1316046.1"/>
    <property type="molecule type" value="Genomic_DNA"/>
</dbReference>
<comment type="similarity">
    <text evidence="2">Belongs to the plant LTP family.</text>
</comment>
<keyword evidence="4 9" id="KW-0732">Signal</keyword>
<keyword evidence="12" id="KW-1185">Reference proteome</keyword>
<evidence type="ECO:0000256" key="3">
    <source>
        <dbReference type="ARBA" id="ARBA00022622"/>
    </source>
</evidence>
<dbReference type="InterPro" id="IPR016140">
    <property type="entry name" value="Bifunc_inhib/LTP/seed_store"/>
</dbReference>
<evidence type="ECO:0000256" key="9">
    <source>
        <dbReference type="SAM" id="SignalP"/>
    </source>
</evidence>
<feature type="region of interest" description="Disordered" evidence="8">
    <location>
        <begin position="132"/>
        <end position="165"/>
    </location>
</feature>
<keyword evidence="6" id="KW-0325">Glycoprotein</keyword>
<dbReference type="GO" id="GO:0005886">
    <property type="term" value="C:plasma membrane"/>
    <property type="evidence" value="ECO:0007669"/>
    <property type="project" value="UniProtKB-SubCell"/>
</dbReference>
<comment type="subcellular location">
    <subcellularLocation>
        <location evidence="1">Cell membrane</location>
        <topology evidence="1">Lipid-anchor</topology>
        <topology evidence="1">GPI-anchor</topology>
    </subcellularLocation>
</comment>
<evidence type="ECO:0000313" key="11">
    <source>
        <dbReference type="EMBL" id="KAK1316046.1"/>
    </source>
</evidence>
<dbReference type="InterPro" id="IPR043325">
    <property type="entry name" value="LTSS"/>
</dbReference>
<feature type="chain" id="PRO_5043709641" description="Bifunctional inhibitor/plant lipid transfer protein/seed storage helical domain-containing protein" evidence="9">
    <location>
        <begin position="27"/>
        <end position="192"/>
    </location>
</feature>
<evidence type="ECO:0000256" key="5">
    <source>
        <dbReference type="ARBA" id="ARBA00023157"/>
    </source>
</evidence>
<keyword evidence="3" id="KW-0472">Membrane</keyword>
<organism evidence="11 12">
    <name type="scientific">Acorus calamus</name>
    <name type="common">Sweet flag</name>
    <dbReference type="NCBI Taxonomy" id="4465"/>
    <lineage>
        <taxon>Eukaryota</taxon>
        <taxon>Viridiplantae</taxon>
        <taxon>Streptophyta</taxon>
        <taxon>Embryophyta</taxon>
        <taxon>Tracheophyta</taxon>
        <taxon>Spermatophyta</taxon>
        <taxon>Magnoliopsida</taxon>
        <taxon>Liliopsida</taxon>
        <taxon>Acoraceae</taxon>
        <taxon>Acorus</taxon>
    </lineage>
</organism>
<protein>
    <recommendedName>
        <fullName evidence="10">Bifunctional inhibitor/plant lipid transfer protein/seed storage helical domain-containing protein</fullName>
    </recommendedName>
</protein>
<dbReference type="CDD" id="cd00010">
    <property type="entry name" value="AAI_LTSS"/>
    <property type="match status" value="1"/>
</dbReference>
<comment type="caution">
    <text evidence="11">The sequence shown here is derived from an EMBL/GenBank/DDBJ whole genome shotgun (WGS) entry which is preliminary data.</text>
</comment>
<evidence type="ECO:0000256" key="6">
    <source>
        <dbReference type="ARBA" id="ARBA00023180"/>
    </source>
</evidence>
<keyword evidence="3" id="KW-0336">GPI-anchor</keyword>
<dbReference type="Pfam" id="PF14368">
    <property type="entry name" value="LTP_2"/>
    <property type="match status" value="1"/>
</dbReference>
<evidence type="ECO:0000256" key="4">
    <source>
        <dbReference type="ARBA" id="ARBA00022729"/>
    </source>
</evidence>
<reference evidence="11" key="2">
    <citation type="submission" date="2023-06" db="EMBL/GenBank/DDBJ databases">
        <authorList>
            <person name="Ma L."/>
            <person name="Liu K.-W."/>
            <person name="Li Z."/>
            <person name="Hsiao Y.-Y."/>
            <person name="Qi Y."/>
            <person name="Fu T."/>
            <person name="Tang G."/>
            <person name="Zhang D."/>
            <person name="Sun W.-H."/>
            <person name="Liu D.-K."/>
            <person name="Li Y."/>
            <person name="Chen G.-Z."/>
            <person name="Liu X.-D."/>
            <person name="Liao X.-Y."/>
            <person name="Jiang Y.-T."/>
            <person name="Yu X."/>
            <person name="Hao Y."/>
            <person name="Huang J."/>
            <person name="Zhao X.-W."/>
            <person name="Ke S."/>
            <person name="Chen Y.-Y."/>
            <person name="Wu W.-L."/>
            <person name="Hsu J.-L."/>
            <person name="Lin Y.-F."/>
            <person name="Huang M.-D."/>
            <person name="Li C.-Y."/>
            <person name="Huang L."/>
            <person name="Wang Z.-W."/>
            <person name="Zhao X."/>
            <person name="Zhong W.-Y."/>
            <person name="Peng D.-H."/>
            <person name="Ahmad S."/>
            <person name="Lan S."/>
            <person name="Zhang J.-S."/>
            <person name="Tsai W.-C."/>
            <person name="Van De Peer Y."/>
            <person name="Liu Z.-J."/>
        </authorList>
    </citation>
    <scope>NUCLEOTIDE SEQUENCE</scope>
    <source>
        <strain evidence="11">CP</strain>
        <tissue evidence="11">Leaves</tissue>
    </source>
</reference>
<dbReference type="InterPro" id="IPR036312">
    <property type="entry name" value="Bifun_inhib/LTP/seed_sf"/>
</dbReference>
<dbReference type="Gene3D" id="1.10.110.10">
    <property type="entry name" value="Plant lipid-transfer and hydrophobic proteins"/>
    <property type="match status" value="1"/>
</dbReference>
<dbReference type="GO" id="GO:0098552">
    <property type="term" value="C:side of membrane"/>
    <property type="evidence" value="ECO:0007669"/>
    <property type="project" value="UniProtKB-KW"/>
</dbReference>
<dbReference type="PANTHER" id="PTHR33044">
    <property type="entry name" value="BIFUNCTIONAL INHIBITOR/LIPID-TRANSFER PROTEIN/SEED STORAGE 2S ALBUMIN SUPERFAMILY PROTEIN-RELATED"/>
    <property type="match status" value="1"/>
</dbReference>
<keyword evidence="7" id="KW-0449">Lipoprotein</keyword>
<keyword evidence="5" id="KW-1015">Disulfide bond</keyword>
<accession>A0AAV9ER22</accession>
<evidence type="ECO:0000256" key="1">
    <source>
        <dbReference type="ARBA" id="ARBA00004609"/>
    </source>
</evidence>
<dbReference type="FunFam" id="1.10.110.10:FF:000001">
    <property type="entry name" value="Bifunctional inhibitor/lipid-transfer protein/seed storage 2S albumin superfamily protein"/>
    <property type="match status" value="1"/>
</dbReference>
<dbReference type="SUPFAM" id="SSF47699">
    <property type="entry name" value="Bifunctional inhibitor/lipid-transfer protein/seed storage 2S albumin"/>
    <property type="match status" value="1"/>
</dbReference>
<feature type="compositionally biased region" description="Low complexity" evidence="8">
    <location>
        <begin position="132"/>
        <end position="150"/>
    </location>
</feature>
<dbReference type="SMART" id="SM00499">
    <property type="entry name" value="AAI"/>
    <property type="match status" value="1"/>
</dbReference>
<evidence type="ECO:0000256" key="7">
    <source>
        <dbReference type="ARBA" id="ARBA00023288"/>
    </source>
</evidence>
<name>A0AAV9ER22_ACOCL</name>
<proteinExistence type="inferred from homology"/>
<evidence type="ECO:0000256" key="8">
    <source>
        <dbReference type="SAM" id="MobiDB-lite"/>
    </source>
</evidence>